<proteinExistence type="predicted"/>
<dbReference type="Gene3D" id="3.30.160.190">
    <property type="entry name" value="atu1810 like domain"/>
    <property type="match status" value="1"/>
</dbReference>
<sequence>MVARIYKPAKTAMQSGTAKTHYWVLEHEPSSAREIDPLMGWTSSGDMNTQVTLRFETRDEAVAYAEKHKIPYQVFDEQPRAARPKSYSDNFRSDRVDGNWTH</sequence>
<keyword evidence="4" id="KW-0809">Transit peptide</keyword>
<protein>
    <submittedName>
        <fullName evidence="8">ETC complex I subunit</fullName>
    </submittedName>
</protein>
<name>A0A845QBF7_9HYPH</name>
<evidence type="ECO:0000313" key="9">
    <source>
        <dbReference type="Proteomes" id="UP000470384"/>
    </source>
</evidence>
<dbReference type="PANTHER" id="PTHR12219:SF8">
    <property type="entry name" value="NADH DEHYDROGENASE [UBIQUINONE] IRON-SULFUR PROTEIN 4, MITOCHONDRIAL"/>
    <property type="match status" value="1"/>
</dbReference>
<dbReference type="GO" id="GO:0022900">
    <property type="term" value="P:electron transport chain"/>
    <property type="evidence" value="ECO:0007669"/>
    <property type="project" value="InterPro"/>
</dbReference>
<evidence type="ECO:0000256" key="2">
    <source>
        <dbReference type="ARBA" id="ARBA00022448"/>
    </source>
</evidence>
<reference evidence="8 9" key="1">
    <citation type="journal article" date="2016" name="Int. J. Syst. Evol. Microbiol.">
        <title>Pyruvatibacter mobilis gen. nov., sp. nov., a marine bacterium from the culture broth of Picochlorum sp. 122.</title>
        <authorList>
            <person name="Wang G."/>
            <person name="Tang M."/>
            <person name="Wu H."/>
            <person name="Dai S."/>
            <person name="Li T."/>
            <person name="Chen C."/>
            <person name="He H."/>
            <person name="Fan J."/>
            <person name="Xiang W."/>
            <person name="Li X."/>
        </authorList>
    </citation>
    <scope>NUCLEOTIDE SEQUENCE [LARGE SCALE GENOMIC DNA]</scope>
    <source>
        <strain evidence="8 9">GYP-11</strain>
    </source>
</reference>
<feature type="region of interest" description="Disordered" evidence="7">
    <location>
        <begin position="76"/>
        <end position="102"/>
    </location>
</feature>
<feature type="compositionally biased region" description="Basic and acidic residues" evidence="7">
    <location>
        <begin position="91"/>
        <end position="102"/>
    </location>
</feature>
<dbReference type="GO" id="GO:0016020">
    <property type="term" value="C:membrane"/>
    <property type="evidence" value="ECO:0007669"/>
    <property type="project" value="UniProtKB-SubCell"/>
</dbReference>
<comment type="caution">
    <text evidence="8">The sequence shown here is derived from an EMBL/GenBank/DDBJ whole genome shotgun (WGS) entry which is preliminary data.</text>
</comment>
<keyword evidence="3" id="KW-0679">Respiratory chain</keyword>
<evidence type="ECO:0000256" key="5">
    <source>
        <dbReference type="ARBA" id="ARBA00022982"/>
    </source>
</evidence>
<comment type="subcellular location">
    <subcellularLocation>
        <location evidence="1">Membrane</location>
    </subcellularLocation>
</comment>
<keyword evidence="2" id="KW-0813">Transport</keyword>
<evidence type="ECO:0000256" key="4">
    <source>
        <dbReference type="ARBA" id="ARBA00022946"/>
    </source>
</evidence>
<organism evidence="8 9">
    <name type="scientific">Pyruvatibacter mobilis</name>
    <dbReference type="NCBI Taxonomy" id="1712261"/>
    <lineage>
        <taxon>Bacteria</taxon>
        <taxon>Pseudomonadati</taxon>
        <taxon>Pseudomonadota</taxon>
        <taxon>Alphaproteobacteria</taxon>
        <taxon>Hyphomicrobiales</taxon>
        <taxon>Parvibaculaceae</taxon>
        <taxon>Pyruvatibacter</taxon>
    </lineage>
</organism>
<keyword evidence="5" id="KW-0249">Electron transport</keyword>
<dbReference type="PANTHER" id="PTHR12219">
    <property type="entry name" value="NADH-UBIQUINONE OXIDOREDUCTASE"/>
    <property type="match status" value="1"/>
</dbReference>
<dbReference type="OrthoDB" id="9799572at2"/>
<dbReference type="AlphaFoldDB" id="A0A845QBF7"/>
<dbReference type="RefSeq" id="WP_027837807.1">
    <property type="nucleotide sequence ID" value="NZ_BMHN01000001.1"/>
</dbReference>
<evidence type="ECO:0000256" key="7">
    <source>
        <dbReference type="SAM" id="MobiDB-lite"/>
    </source>
</evidence>
<accession>A0A845QBF7</accession>
<evidence type="ECO:0000256" key="1">
    <source>
        <dbReference type="ARBA" id="ARBA00004370"/>
    </source>
</evidence>
<evidence type="ECO:0000313" key="8">
    <source>
        <dbReference type="EMBL" id="NBG95902.1"/>
    </source>
</evidence>
<keyword evidence="9" id="KW-1185">Reference proteome</keyword>
<dbReference type="GeneID" id="300654608"/>
<evidence type="ECO:0000256" key="6">
    <source>
        <dbReference type="ARBA" id="ARBA00023136"/>
    </source>
</evidence>
<evidence type="ECO:0000256" key="3">
    <source>
        <dbReference type="ARBA" id="ARBA00022660"/>
    </source>
</evidence>
<keyword evidence="6" id="KW-0472">Membrane</keyword>
<dbReference type="Pfam" id="PF04800">
    <property type="entry name" value="NDUS4"/>
    <property type="match status" value="1"/>
</dbReference>
<dbReference type="EMBL" id="WXYQ01000006">
    <property type="protein sequence ID" value="NBG95902.1"/>
    <property type="molecule type" value="Genomic_DNA"/>
</dbReference>
<dbReference type="InterPro" id="IPR038532">
    <property type="entry name" value="NDUFS4-like_sf"/>
</dbReference>
<dbReference type="Proteomes" id="UP000470384">
    <property type="component" value="Unassembled WGS sequence"/>
</dbReference>
<gene>
    <name evidence="8" type="ORF">GTQ45_09170</name>
</gene>
<dbReference type="InterPro" id="IPR006885">
    <property type="entry name" value="NADH_UbQ_FeS_4_mit-like"/>
</dbReference>